<accession>A0A9N7VAW3</accession>
<dbReference type="EMBL" id="CADEAL010003890">
    <property type="protein sequence ID" value="CAB1446084.1"/>
    <property type="molecule type" value="Genomic_DNA"/>
</dbReference>
<reference evidence="1" key="1">
    <citation type="submission" date="2020-03" db="EMBL/GenBank/DDBJ databases">
        <authorList>
            <person name="Weist P."/>
        </authorList>
    </citation>
    <scope>NUCLEOTIDE SEQUENCE</scope>
</reference>
<comment type="caution">
    <text evidence="1">The sequence shown here is derived from an EMBL/GenBank/DDBJ whole genome shotgun (WGS) entry which is preliminary data.</text>
</comment>
<evidence type="ECO:0000313" key="1">
    <source>
        <dbReference type="EMBL" id="CAB1446084.1"/>
    </source>
</evidence>
<dbReference type="AlphaFoldDB" id="A0A9N7VAW3"/>
<protein>
    <submittedName>
        <fullName evidence="1">Uncharacterized protein</fullName>
    </submittedName>
</protein>
<dbReference type="Proteomes" id="UP001153269">
    <property type="component" value="Unassembled WGS sequence"/>
</dbReference>
<sequence length="108" mass="12046">MLGHEVSGPRPVLQSTSELSLSARDNILGEEAFWCPFLVRPITFERTLGCLQSVAPDDAFYQNPTKPERRPAAPDPNLKAILFFVSEPEQSPVFSPKHGKNQRVDQPT</sequence>
<evidence type="ECO:0000313" key="2">
    <source>
        <dbReference type="Proteomes" id="UP001153269"/>
    </source>
</evidence>
<name>A0A9N7VAW3_PLEPL</name>
<proteinExistence type="predicted"/>
<gene>
    <name evidence="1" type="ORF">PLEPLA_LOCUS33826</name>
</gene>
<keyword evidence="2" id="KW-1185">Reference proteome</keyword>
<organism evidence="1 2">
    <name type="scientific">Pleuronectes platessa</name>
    <name type="common">European plaice</name>
    <dbReference type="NCBI Taxonomy" id="8262"/>
    <lineage>
        <taxon>Eukaryota</taxon>
        <taxon>Metazoa</taxon>
        <taxon>Chordata</taxon>
        <taxon>Craniata</taxon>
        <taxon>Vertebrata</taxon>
        <taxon>Euteleostomi</taxon>
        <taxon>Actinopterygii</taxon>
        <taxon>Neopterygii</taxon>
        <taxon>Teleostei</taxon>
        <taxon>Neoteleostei</taxon>
        <taxon>Acanthomorphata</taxon>
        <taxon>Carangaria</taxon>
        <taxon>Pleuronectiformes</taxon>
        <taxon>Pleuronectoidei</taxon>
        <taxon>Pleuronectidae</taxon>
        <taxon>Pleuronectes</taxon>
    </lineage>
</organism>